<dbReference type="PANTHER" id="PTHR34475:SF1">
    <property type="entry name" value="CYTOSKELETON PROTEIN RODZ"/>
    <property type="match status" value="1"/>
</dbReference>
<proteinExistence type="predicted"/>
<comment type="caution">
    <text evidence="4">The sequence shown here is derived from an EMBL/GenBank/DDBJ whole genome shotgun (WGS) entry which is preliminary data.</text>
</comment>
<sequence length="308" mass="31678">MNEPQHGETGTAMGADRVGDRLRALREAQGLSLAEVGQRTRVPLRHLEAIEATDFAALPSPTYAVGFSRAYARAVGADEVQVAQAVRTELAKVDRPPEYRPYETADPARVPARGLAIVTLGCALAIVILAGLWFGTDLFRGGGETMVSPGPSASVAVPPRAVAPTPAPTPSLAEGQVRLAAGASKVWLRVYDADNKTLYLGTLAPGASFDVPRDARGPRINVGRPDQLQITVNGTAIPRLGDGKRPIKDVPVDAASLAARLNGASATAPVPATSPATTPAAASRAAPSRAAPEPSVPAATAATGNVTE</sequence>
<dbReference type="AlphaFoldDB" id="A0A7W7EZA0"/>
<dbReference type="Proteomes" id="UP000574769">
    <property type="component" value="Unassembled WGS sequence"/>
</dbReference>
<evidence type="ECO:0000313" key="5">
    <source>
        <dbReference type="Proteomes" id="UP000574769"/>
    </source>
</evidence>
<evidence type="ECO:0000256" key="2">
    <source>
        <dbReference type="SAM" id="Phobius"/>
    </source>
</evidence>
<organism evidence="4 5">
    <name type="scientific">Sphingomonas abaci</name>
    <dbReference type="NCBI Taxonomy" id="237611"/>
    <lineage>
        <taxon>Bacteria</taxon>
        <taxon>Pseudomonadati</taxon>
        <taxon>Pseudomonadota</taxon>
        <taxon>Alphaproteobacteria</taxon>
        <taxon>Sphingomonadales</taxon>
        <taxon>Sphingomonadaceae</taxon>
        <taxon>Sphingomonas</taxon>
    </lineage>
</organism>
<dbReference type="EMBL" id="JACHNY010000007">
    <property type="protein sequence ID" value="MBB4619021.1"/>
    <property type="molecule type" value="Genomic_DNA"/>
</dbReference>
<dbReference type="PANTHER" id="PTHR34475">
    <property type="match status" value="1"/>
</dbReference>
<evidence type="ECO:0000256" key="1">
    <source>
        <dbReference type="SAM" id="MobiDB-lite"/>
    </source>
</evidence>
<feature type="domain" description="HTH cro/C1-type" evidence="3">
    <location>
        <begin position="21"/>
        <end position="78"/>
    </location>
</feature>
<dbReference type="Pfam" id="PF13464">
    <property type="entry name" value="RodZ_C"/>
    <property type="match status" value="1"/>
</dbReference>
<keyword evidence="2" id="KW-0472">Membrane</keyword>
<keyword evidence="5" id="KW-1185">Reference proteome</keyword>
<dbReference type="InterPro" id="IPR010982">
    <property type="entry name" value="Lambda_DNA-bd_dom_sf"/>
</dbReference>
<evidence type="ECO:0000313" key="4">
    <source>
        <dbReference type="EMBL" id="MBB4619021.1"/>
    </source>
</evidence>
<reference evidence="4 5" key="1">
    <citation type="submission" date="2020-08" db="EMBL/GenBank/DDBJ databases">
        <title>Genomic Encyclopedia of Type Strains, Phase IV (KMG-IV): sequencing the most valuable type-strain genomes for metagenomic binning, comparative biology and taxonomic classification.</title>
        <authorList>
            <person name="Goeker M."/>
        </authorList>
    </citation>
    <scope>NUCLEOTIDE SEQUENCE [LARGE SCALE GENOMIC DNA]</scope>
    <source>
        <strain evidence="4 5">DSM 15867</strain>
    </source>
</reference>
<dbReference type="CDD" id="cd00093">
    <property type="entry name" value="HTH_XRE"/>
    <property type="match status" value="1"/>
</dbReference>
<name>A0A7W7EZA0_9SPHN</name>
<gene>
    <name evidence="4" type="ORF">GGQ96_003171</name>
</gene>
<keyword evidence="2" id="KW-0812">Transmembrane</keyword>
<dbReference type="SMART" id="SM00530">
    <property type="entry name" value="HTH_XRE"/>
    <property type="match status" value="1"/>
</dbReference>
<protein>
    <submittedName>
        <fullName evidence="4">Transcriptional regulator with XRE-family HTH domain</fullName>
    </submittedName>
</protein>
<accession>A0A7W7EZA0</accession>
<feature type="region of interest" description="Disordered" evidence="1">
    <location>
        <begin position="265"/>
        <end position="308"/>
    </location>
</feature>
<feature type="transmembrane region" description="Helical" evidence="2">
    <location>
        <begin position="115"/>
        <end position="135"/>
    </location>
</feature>
<dbReference type="InterPro" id="IPR050400">
    <property type="entry name" value="Bact_Cytoskel_RodZ"/>
</dbReference>
<evidence type="ECO:0000259" key="3">
    <source>
        <dbReference type="SMART" id="SM00530"/>
    </source>
</evidence>
<dbReference type="InterPro" id="IPR001387">
    <property type="entry name" value="Cro/C1-type_HTH"/>
</dbReference>
<dbReference type="InterPro" id="IPR025194">
    <property type="entry name" value="RodZ-like_C"/>
</dbReference>
<dbReference type="GO" id="GO:0003677">
    <property type="term" value="F:DNA binding"/>
    <property type="evidence" value="ECO:0007669"/>
    <property type="project" value="InterPro"/>
</dbReference>
<dbReference type="Gene3D" id="1.10.260.40">
    <property type="entry name" value="lambda repressor-like DNA-binding domains"/>
    <property type="match status" value="1"/>
</dbReference>
<dbReference type="SUPFAM" id="SSF47413">
    <property type="entry name" value="lambda repressor-like DNA-binding domains"/>
    <property type="match status" value="1"/>
</dbReference>
<dbReference type="RefSeq" id="WP_246360653.1">
    <property type="nucleotide sequence ID" value="NZ_JACHNY010000007.1"/>
</dbReference>
<keyword evidence="2" id="KW-1133">Transmembrane helix</keyword>
<feature type="compositionally biased region" description="Low complexity" evidence="1">
    <location>
        <begin position="265"/>
        <end position="299"/>
    </location>
</feature>
<dbReference type="Pfam" id="PF13413">
    <property type="entry name" value="HTH_25"/>
    <property type="match status" value="1"/>
</dbReference>